<sequence>MLNRHCTTIDLVSLIWKVVADLESVNCIVGVGGDSEVFDFHVEGAEMVNHDIFSSALTDSAPAMTLRGLGDRIGHAATVG</sequence>
<organism evidence="2 3">
    <name type="scientific">Hibiscus sabdariffa</name>
    <name type="common">roselle</name>
    <dbReference type="NCBI Taxonomy" id="183260"/>
    <lineage>
        <taxon>Eukaryota</taxon>
        <taxon>Viridiplantae</taxon>
        <taxon>Streptophyta</taxon>
        <taxon>Embryophyta</taxon>
        <taxon>Tracheophyta</taxon>
        <taxon>Spermatophyta</taxon>
        <taxon>Magnoliopsida</taxon>
        <taxon>eudicotyledons</taxon>
        <taxon>Gunneridae</taxon>
        <taxon>Pentapetalae</taxon>
        <taxon>rosids</taxon>
        <taxon>malvids</taxon>
        <taxon>Malvales</taxon>
        <taxon>Malvaceae</taxon>
        <taxon>Malvoideae</taxon>
        <taxon>Hibiscus</taxon>
    </lineage>
</organism>
<comment type="caution">
    <text evidence="2">The sequence shown here is derived from an EMBL/GenBank/DDBJ whole genome shotgun (WGS) entry which is preliminary data.</text>
</comment>
<protein>
    <submittedName>
        <fullName evidence="2">Uncharacterized protein</fullName>
    </submittedName>
</protein>
<reference evidence="2 3" key="1">
    <citation type="journal article" date="2024" name="G3 (Bethesda)">
        <title>Genome assembly of Hibiscus sabdariffa L. provides insights into metabolisms of medicinal natural products.</title>
        <authorList>
            <person name="Kim T."/>
        </authorList>
    </citation>
    <scope>NUCLEOTIDE SEQUENCE [LARGE SCALE GENOMIC DNA]</scope>
    <source>
        <strain evidence="2">TK-2024</strain>
        <tissue evidence="2">Old leaves</tissue>
    </source>
</reference>
<accession>A0ABR2GEL1</accession>
<evidence type="ECO:0000256" key="1">
    <source>
        <dbReference type="SAM" id="SignalP"/>
    </source>
</evidence>
<proteinExistence type="predicted"/>
<gene>
    <name evidence="2" type="ORF">V6N12_051185</name>
</gene>
<dbReference type="Proteomes" id="UP001472677">
    <property type="component" value="Unassembled WGS sequence"/>
</dbReference>
<keyword evidence="1" id="KW-0732">Signal</keyword>
<feature type="chain" id="PRO_5045439530" evidence="1">
    <location>
        <begin position="21"/>
        <end position="80"/>
    </location>
</feature>
<evidence type="ECO:0000313" key="3">
    <source>
        <dbReference type="Proteomes" id="UP001472677"/>
    </source>
</evidence>
<dbReference type="EMBL" id="JBBPBM010000001">
    <property type="protein sequence ID" value="KAK8601348.1"/>
    <property type="molecule type" value="Genomic_DNA"/>
</dbReference>
<feature type="signal peptide" evidence="1">
    <location>
        <begin position="1"/>
        <end position="20"/>
    </location>
</feature>
<name>A0ABR2GEL1_9ROSI</name>
<keyword evidence="3" id="KW-1185">Reference proteome</keyword>
<evidence type="ECO:0000313" key="2">
    <source>
        <dbReference type="EMBL" id="KAK8601348.1"/>
    </source>
</evidence>